<comment type="caution">
    <text evidence="2">The sequence shown here is derived from an EMBL/GenBank/DDBJ whole genome shotgun (WGS) entry which is preliminary data.</text>
</comment>
<evidence type="ECO:0000256" key="1">
    <source>
        <dbReference type="SAM" id="MobiDB-lite"/>
    </source>
</evidence>
<dbReference type="Proteomes" id="UP000653644">
    <property type="component" value="Unassembled WGS sequence"/>
</dbReference>
<keyword evidence="3" id="KW-1185">Reference proteome</keyword>
<organism evidence="2 3">
    <name type="scientific">Streptomyces canarius</name>
    <dbReference type="NCBI Taxonomy" id="285453"/>
    <lineage>
        <taxon>Bacteria</taxon>
        <taxon>Bacillati</taxon>
        <taxon>Actinomycetota</taxon>
        <taxon>Actinomycetes</taxon>
        <taxon>Kitasatosporales</taxon>
        <taxon>Streptomycetaceae</taxon>
        <taxon>Streptomyces</taxon>
    </lineage>
</organism>
<name>A0ABQ3CDB8_9ACTN</name>
<dbReference type="RefSeq" id="WP_306433300.1">
    <property type="nucleotide sequence ID" value="NZ_BMVN01000001.1"/>
</dbReference>
<evidence type="ECO:0000313" key="3">
    <source>
        <dbReference type="Proteomes" id="UP000653644"/>
    </source>
</evidence>
<feature type="compositionally biased region" description="Pro residues" evidence="1">
    <location>
        <begin position="36"/>
        <end position="46"/>
    </location>
</feature>
<proteinExistence type="predicted"/>
<accession>A0ABQ3CDB8</accession>
<reference evidence="3" key="1">
    <citation type="journal article" date="2019" name="Int. J. Syst. Evol. Microbiol.">
        <title>The Global Catalogue of Microorganisms (GCM) 10K type strain sequencing project: providing services to taxonomists for standard genome sequencing and annotation.</title>
        <authorList>
            <consortium name="The Broad Institute Genomics Platform"/>
            <consortium name="The Broad Institute Genome Sequencing Center for Infectious Disease"/>
            <person name="Wu L."/>
            <person name="Ma J."/>
        </authorList>
    </citation>
    <scope>NUCLEOTIDE SEQUENCE [LARGE SCALE GENOMIC DNA]</scope>
    <source>
        <strain evidence="3">JCM 4733</strain>
    </source>
</reference>
<gene>
    <name evidence="2" type="ORF">GCM10010345_03550</name>
</gene>
<protein>
    <submittedName>
        <fullName evidence="2">Uncharacterized protein</fullName>
    </submittedName>
</protein>
<dbReference type="EMBL" id="BMVN01000001">
    <property type="protein sequence ID" value="GHA02765.1"/>
    <property type="molecule type" value="Genomic_DNA"/>
</dbReference>
<feature type="region of interest" description="Disordered" evidence="1">
    <location>
        <begin position="28"/>
        <end position="53"/>
    </location>
</feature>
<sequence>MPLTEFGAWFLLISVTFVLVERLGTAGRDRCAGRPEPGPRPCPPPVSDSFKTG</sequence>
<evidence type="ECO:0000313" key="2">
    <source>
        <dbReference type="EMBL" id="GHA02765.1"/>
    </source>
</evidence>